<dbReference type="Gene3D" id="3.30.450.20">
    <property type="entry name" value="PAS domain"/>
    <property type="match status" value="1"/>
</dbReference>
<evidence type="ECO:0000256" key="5">
    <source>
        <dbReference type="ARBA" id="ARBA00022741"/>
    </source>
</evidence>
<dbReference type="InterPro" id="IPR041664">
    <property type="entry name" value="AAA_16"/>
</dbReference>
<organism evidence="13 14">
    <name type="scientific">Ralstonia insidiosa</name>
    <dbReference type="NCBI Taxonomy" id="190721"/>
    <lineage>
        <taxon>Bacteria</taxon>
        <taxon>Pseudomonadati</taxon>
        <taxon>Pseudomonadota</taxon>
        <taxon>Betaproteobacteria</taxon>
        <taxon>Burkholderiales</taxon>
        <taxon>Burkholderiaceae</taxon>
        <taxon>Ralstonia</taxon>
    </lineage>
</organism>
<dbReference type="Pfam" id="PF01590">
    <property type="entry name" value="GAF"/>
    <property type="match status" value="1"/>
</dbReference>
<evidence type="ECO:0000313" key="13">
    <source>
        <dbReference type="EMBL" id="NMV37107.1"/>
    </source>
</evidence>
<dbReference type="EMBL" id="JABBZM010000003">
    <property type="protein sequence ID" value="NMV37107.1"/>
    <property type="molecule type" value="Genomic_DNA"/>
</dbReference>
<dbReference type="CDD" id="cd14014">
    <property type="entry name" value="STKc_PknB_like"/>
    <property type="match status" value="1"/>
</dbReference>
<dbReference type="Gene3D" id="1.10.287.130">
    <property type="match status" value="1"/>
</dbReference>
<feature type="domain" description="PAC" evidence="12">
    <location>
        <begin position="1550"/>
        <end position="1599"/>
    </location>
</feature>
<dbReference type="CDD" id="cd00130">
    <property type="entry name" value="PAS"/>
    <property type="match status" value="1"/>
</dbReference>
<dbReference type="InterPro" id="IPR000700">
    <property type="entry name" value="PAS-assoc_C"/>
</dbReference>
<evidence type="ECO:0000256" key="7">
    <source>
        <dbReference type="ARBA" id="ARBA00022840"/>
    </source>
</evidence>
<keyword evidence="3" id="KW-0597">Phosphoprotein</keyword>
<dbReference type="Pfam" id="PF25503">
    <property type="entry name" value="TPR_CHK1"/>
    <property type="match status" value="1"/>
</dbReference>
<proteinExistence type="predicted"/>
<dbReference type="InterPro" id="IPR003018">
    <property type="entry name" value="GAF"/>
</dbReference>
<dbReference type="InterPro" id="IPR029016">
    <property type="entry name" value="GAF-like_dom_sf"/>
</dbReference>
<protein>
    <recommendedName>
        <fullName evidence="2">histidine kinase</fullName>
        <ecNumber evidence="2">2.7.13.3</ecNumber>
    </recommendedName>
</protein>
<dbReference type="Pfam" id="PF13191">
    <property type="entry name" value="AAA_16"/>
    <property type="match status" value="1"/>
</dbReference>
<dbReference type="PROSITE" id="PS50113">
    <property type="entry name" value="PAC"/>
    <property type="match status" value="1"/>
</dbReference>
<dbReference type="GO" id="GO:0000155">
    <property type="term" value="F:phosphorelay sensor kinase activity"/>
    <property type="evidence" value="ECO:0007669"/>
    <property type="project" value="InterPro"/>
</dbReference>
<evidence type="ECO:0000313" key="14">
    <source>
        <dbReference type="Proteomes" id="UP000575469"/>
    </source>
</evidence>
<evidence type="ECO:0000259" key="10">
    <source>
        <dbReference type="PROSITE" id="PS50109"/>
    </source>
</evidence>
<dbReference type="SMART" id="SM00091">
    <property type="entry name" value="PAS"/>
    <property type="match status" value="1"/>
</dbReference>
<dbReference type="SUPFAM" id="SSF55781">
    <property type="entry name" value="GAF domain-like"/>
    <property type="match status" value="1"/>
</dbReference>
<dbReference type="InterPro" id="IPR011009">
    <property type="entry name" value="Kinase-like_dom_sf"/>
</dbReference>
<evidence type="ECO:0000259" key="9">
    <source>
        <dbReference type="PROSITE" id="PS50011"/>
    </source>
</evidence>
<dbReference type="SMART" id="SM00065">
    <property type="entry name" value="GAF"/>
    <property type="match status" value="1"/>
</dbReference>
<dbReference type="EC" id="2.7.13.3" evidence="2"/>
<dbReference type="SUPFAM" id="SSF55785">
    <property type="entry name" value="PYP-like sensor domain (PAS domain)"/>
    <property type="match status" value="1"/>
</dbReference>
<sequence>MNALFLLGAEKGTRFEIQWEDGECILARGARVTPDGRQEAVLAVWSAAERPTPLSLARLAHEYDLRGQLEAPWALRPLELVQERGRTVLLLEDPGGKSLASVVGAAMDVGRFLRLAVSIAGALSQVHRRGLVHKDIKPAHIWVNGALDVARLSGFGLASRLPRERQVLAPPEEIAGTLAYMAPEQTGRMNRSIDVRSDLYSLGVTFYQMLTGVLPFTARDPMDWVHCHLARQPVPPAVRVPTNPAVLSDLVMKLLAKTAEERYQTAAGLEADLRCCLAAWEREEWIAPFPLGEQDRPDRLLTPERLYGREREIEILLTTFDRVVTEGTQEFVLVSGHSGIGKTSVVHELQRVLVPARGLFASGKFDQYKRDIPYATLVQVFQVLIRALLGKSEVELAPWRVALAEALDLNAGLMVPLIPELELILGPQPPVSELPPRDAQHRFQLVFRRLLGVFAQADHPLVLFLDDLQWMDAATLKLVEHLATHPEVRHLLLIGAYRNNEVKPGHPLLQRLKTIRQSGARVHEIVLSSLESDDIGRLVADALHCAPSQVEPLAGLVQEKTAGNPFFAIQFLAALGEEGLLAFDQRTGWSWNPQQIQAKGFTDNVADLMLGKLGRLPLQTQGALQQLACLGNQAAIPILSIALGRSEAALDEVFWEAVRVGLVLRSEGAYGFLHDRVQEAAYALIPEGMRPGVHLAIGRRFAAGLSPELMADNVFEIVGQFNRGAALIDTAEERYRLAELNLLAGQRARAATAYASALTYLTASAAVLPDGARQRWPEFAFALDLCRAECEFLTGASSAADARLADLAPRAASLPDLAAVTQMRLELFMALGQRDRAVEVGLEYLRMAGVEWSAEPTKEEVQHEYGQLWRRLDDRPIEALLTLPEMVDPVACGTMDVLTGFMQPAWYSSENLRALVICRMVNLSLEHGNSDASCLGYVWLGMILPPEFGEYALGYRFGQLGLNLAQRCARDRFKARVYQVFGGYVMPWARPIRTARSLVQHAFEVVNRFGDLTYASFARSNNLIAHLLASGESLAEVERTADSAIDFAVQARFGLVVDQVTPQRQLARTLRGLTPILGCFDDTGFDEARFEQHMEETSGCTLPRCWYWIRKLQARVLAGDHVAALIAAEKAQPLLWTSPSFFEQAEYHFYAALARAAASDATVAEEQAQHMEALATHHRQLQIWAEHCPENFENRAALVGAEIARIDGRETDAMRLYELAISSARDNDFVHNQALANELAARFYARRGFDKIARVYLQDARHGYLRWGADGKVQQLDALYPHLGEEVRTAAPTATIGASVEHLDLATVISMSQAVSGEIILDKLLDTLMRTAIEQAGAQRGVLVLLRGDEPRIAADARTQGDAVTVQLHDEAMAAGALPTSIVHYVLRTRENVVLNNAVTEAPFSGDSYIRQHNARSILCLPLLTQAKLIGVLYLENELAASVFAPRRIVVVKLLASQAAIALENNRLYRDLDQREARIRRLVEANIIGICIWHIDGRILDANNAFLRMLGYERDDILTGRLLWTELTPSEWWGQDSRLVQEFKRTKSLPPFEKEYFRKDGSRVPVLVGCASFEDTEAQGVSFVLDLTERKNAEDALQRARAELAQVTRVTSLSALTASIAHEVNQPLAAIVTNANAAVRWLARQPPDIAEARERVRRIVEDGHRAGAVIAGVRALFKKSASVTARLDLNDLIQDTTSLIQGELLRHQILLRTLLANDLPAVVGDRVQLQQVLLNLMMNGIEAMRELRERPRELLIRSTLDASGSLLVAVQDAGTGLDPQTAERVFEAFYTTKEEGLGMGLAICRLIVEAHGGQLWADVNASRGAVFQFTLPISQDAWPLPHGLEPISVDAAKPI</sequence>
<dbReference type="InterPro" id="IPR027417">
    <property type="entry name" value="P-loop_NTPase"/>
</dbReference>
<dbReference type="InterPro" id="IPR005467">
    <property type="entry name" value="His_kinase_dom"/>
</dbReference>
<comment type="catalytic activity">
    <reaction evidence="1">
        <text>ATP + protein L-histidine = ADP + protein N-phospho-L-histidine.</text>
        <dbReference type="EC" id="2.7.13.3"/>
    </reaction>
</comment>
<keyword evidence="4" id="KW-0808">Transferase</keyword>
<dbReference type="InterPro" id="IPR004358">
    <property type="entry name" value="Sig_transdc_His_kin-like_C"/>
</dbReference>
<dbReference type="Proteomes" id="UP000575469">
    <property type="component" value="Unassembled WGS sequence"/>
</dbReference>
<evidence type="ECO:0000256" key="6">
    <source>
        <dbReference type="ARBA" id="ARBA00022777"/>
    </source>
</evidence>
<keyword evidence="5" id="KW-0547">Nucleotide-binding</keyword>
<dbReference type="Gene3D" id="3.40.50.300">
    <property type="entry name" value="P-loop containing nucleotide triphosphate hydrolases"/>
    <property type="match status" value="1"/>
</dbReference>
<evidence type="ECO:0000256" key="8">
    <source>
        <dbReference type="ARBA" id="ARBA00023012"/>
    </source>
</evidence>
<dbReference type="Gene3D" id="1.10.510.10">
    <property type="entry name" value="Transferase(Phosphotransferase) domain 1"/>
    <property type="match status" value="1"/>
</dbReference>
<dbReference type="InterPro" id="IPR003661">
    <property type="entry name" value="HisK_dim/P_dom"/>
</dbReference>
<dbReference type="Pfam" id="PF02518">
    <property type="entry name" value="HATPase_c"/>
    <property type="match status" value="1"/>
</dbReference>
<dbReference type="Pfam" id="PF00069">
    <property type="entry name" value="Pkinase"/>
    <property type="match status" value="1"/>
</dbReference>
<dbReference type="InterPro" id="IPR036097">
    <property type="entry name" value="HisK_dim/P_sf"/>
</dbReference>
<dbReference type="PRINTS" id="PR00344">
    <property type="entry name" value="BCTRLSENSOR"/>
</dbReference>
<dbReference type="PANTHER" id="PTHR43642:SF1">
    <property type="entry name" value="HYBRID SIGNAL TRANSDUCTION HISTIDINE KINASE G"/>
    <property type="match status" value="1"/>
</dbReference>
<dbReference type="SUPFAM" id="SSF56112">
    <property type="entry name" value="Protein kinase-like (PK-like)"/>
    <property type="match status" value="1"/>
</dbReference>
<dbReference type="PROSITE" id="PS50011">
    <property type="entry name" value="PROTEIN_KINASE_DOM"/>
    <property type="match status" value="1"/>
</dbReference>
<dbReference type="Gene3D" id="3.30.450.40">
    <property type="match status" value="1"/>
</dbReference>
<dbReference type="Gene3D" id="3.30.565.10">
    <property type="entry name" value="Histidine kinase-like ATPase, C-terminal domain"/>
    <property type="match status" value="1"/>
</dbReference>
<dbReference type="InterPro" id="IPR000014">
    <property type="entry name" value="PAS"/>
</dbReference>
<dbReference type="PANTHER" id="PTHR43642">
    <property type="entry name" value="HYBRID SIGNAL TRANSDUCTION HISTIDINE KINASE G"/>
    <property type="match status" value="1"/>
</dbReference>
<gene>
    <name evidence="13" type="ORF">HGR00_04205</name>
</gene>
<keyword evidence="7" id="KW-0067">ATP-binding</keyword>
<evidence type="ECO:0000256" key="3">
    <source>
        <dbReference type="ARBA" id="ARBA00022553"/>
    </source>
</evidence>
<dbReference type="InterPro" id="IPR036890">
    <property type="entry name" value="HATPase_C_sf"/>
</dbReference>
<dbReference type="SMART" id="SM00220">
    <property type="entry name" value="S_TKc"/>
    <property type="match status" value="1"/>
</dbReference>
<evidence type="ECO:0000256" key="2">
    <source>
        <dbReference type="ARBA" id="ARBA00012438"/>
    </source>
</evidence>
<dbReference type="FunFam" id="3.30.565.10:FF:000042">
    <property type="entry name" value="Two-component sensor histidine kinase KdpD"/>
    <property type="match status" value="1"/>
</dbReference>
<reference evidence="13 14" key="1">
    <citation type="submission" date="2020-04" db="EMBL/GenBank/DDBJ databases">
        <title>Ralstonia insidiosa genome sequencing and assembly.</title>
        <authorList>
            <person name="Martins R.C.R."/>
            <person name="Perdigao-Neto L.V."/>
            <person name="Levin A.S.S."/>
            <person name="Costa S.F."/>
        </authorList>
    </citation>
    <scope>NUCLEOTIDE SEQUENCE [LARGE SCALE GENOMIC DNA]</scope>
    <source>
        <strain evidence="13 14">5047</strain>
    </source>
</reference>
<evidence type="ECO:0000256" key="1">
    <source>
        <dbReference type="ARBA" id="ARBA00000085"/>
    </source>
</evidence>
<dbReference type="GO" id="GO:0042802">
    <property type="term" value="F:identical protein binding"/>
    <property type="evidence" value="ECO:0007669"/>
    <property type="project" value="UniProtKB-ARBA"/>
</dbReference>
<dbReference type="SUPFAM" id="SSF47384">
    <property type="entry name" value="Homodimeric domain of signal transducing histidine kinase"/>
    <property type="match status" value="1"/>
</dbReference>
<evidence type="ECO:0000256" key="4">
    <source>
        <dbReference type="ARBA" id="ARBA00022679"/>
    </source>
</evidence>
<comment type="caution">
    <text evidence="13">The sequence shown here is derived from an EMBL/GenBank/DDBJ whole genome shotgun (WGS) entry which is preliminary data.</text>
</comment>
<dbReference type="InterPro" id="IPR035965">
    <property type="entry name" value="PAS-like_dom_sf"/>
</dbReference>
<dbReference type="SMART" id="SM00388">
    <property type="entry name" value="HisKA"/>
    <property type="match status" value="1"/>
</dbReference>
<feature type="domain" description="PAS" evidence="11">
    <location>
        <begin position="1475"/>
        <end position="1531"/>
    </location>
</feature>
<dbReference type="RefSeq" id="WP_169339338.1">
    <property type="nucleotide sequence ID" value="NZ_JABBZM010000003.1"/>
</dbReference>
<dbReference type="InterPro" id="IPR053159">
    <property type="entry name" value="Hybrid_Histidine_Kinase"/>
</dbReference>
<dbReference type="PROSITE" id="PS50112">
    <property type="entry name" value="PAS"/>
    <property type="match status" value="1"/>
</dbReference>
<name>A0A848NV96_9RALS</name>
<dbReference type="SUPFAM" id="SSF52540">
    <property type="entry name" value="P-loop containing nucleoside triphosphate hydrolases"/>
    <property type="match status" value="1"/>
</dbReference>
<evidence type="ECO:0000259" key="11">
    <source>
        <dbReference type="PROSITE" id="PS50112"/>
    </source>
</evidence>
<dbReference type="InterPro" id="IPR000719">
    <property type="entry name" value="Prot_kinase_dom"/>
</dbReference>
<dbReference type="PROSITE" id="PS50109">
    <property type="entry name" value="HIS_KIN"/>
    <property type="match status" value="1"/>
</dbReference>
<dbReference type="GO" id="GO:0005524">
    <property type="term" value="F:ATP binding"/>
    <property type="evidence" value="ECO:0007669"/>
    <property type="project" value="UniProtKB-KW"/>
</dbReference>
<dbReference type="InterPro" id="IPR003594">
    <property type="entry name" value="HATPase_dom"/>
</dbReference>
<keyword evidence="8" id="KW-0902">Two-component regulatory system</keyword>
<dbReference type="SMART" id="SM00387">
    <property type="entry name" value="HATPase_c"/>
    <property type="match status" value="1"/>
</dbReference>
<dbReference type="NCBIfam" id="TIGR00229">
    <property type="entry name" value="sensory_box"/>
    <property type="match status" value="1"/>
</dbReference>
<accession>A0A848NV96</accession>
<evidence type="ECO:0000259" key="12">
    <source>
        <dbReference type="PROSITE" id="PS50113"/>
    </source>
</evidence>
<keyword evidence="6" id="KW-0418">Kinase</keyword>
<dbReference type="Pfam" id="PF13426">
    <property type="entry name" value="PAS_9"/>
    <property type="match status" value="1"/>
</dbReference>
<dbReference type="SUPFAM" id="SSF55874">
    <property type="entry name" value="ATPase domain of HSP90 chaperone/DNA topoisomerase II/histidine kinase"/>
    <property type="match status" value="1"/>
</dbReference>
<feature type="domain" description="Protein kinase" evidence="9">
    <location>
        <begin position="1"/>
        <end position="286"/>
    </location>
</feature>
<feature type="domain" description="Histidine kinase" evidence="10">
    <location>
        <begin position="1619"/>
        <end position="1835"/>
    </location>
</feature>
<dbReference type="CDD" id="cd00082">
    <property type="entry name" value="HisKA"/>
    <property type="match status" value="1"/>
</dbReference>